<dbReference type="EMBL" id="JAACXV010020783">
    <property type="protein sequence ID" value="KAF7263570.1"/>
    <property type="molecule type" value="Genomic_DNA"/>
</dbReference>
<protein>
    <submittedName>
        <fullName evidence="1">Uncharacterized protein</fullName>
    </submittedName>
</protein>
<name>A0A834HJY8_RHYFE</name>
<dbReference type="Proteomes" id="UP000625711">
    <property type="component" value="Unassembled WGS sequence"/>
</dbReference>
<reference evidence="1" key="1">
    <citation type="submission" date="2020-08" db="EMBL/GenBank/DDBJ databases">
        <title>Genome sequencing and assembly of the red palm weevil Rhynchophorus ferrugineus.</title>
        <authorList>
            <person name="Dias G.B."/>
            <person name="Bergman C.M."/>
            <person name="Manee M."/>
        </authorList>
    </citation>
    <scope>NUCLEOTIDE SEQUENCE</scope>
    <source>
        <strain evidence="1">AA-2017</strain>
        <tissue evidence="1">Whole larva</tissue>
    </source>
</reference>
<accession>A0A834HJY8</accession>
<organism evidence="1 2">
    <name type="scientific">Rhynchophorus ferrugineus</name>
    <name type="common">Red palm weevil</name>
    <name type="synonym">Curculio ferrugineus</name>
    <dbReference type="NCBI Taxonomy" id="354439"/>
    <lineage>
        <taxon>Eukaryota</taxon>
        <taxon>Metazoa</taxon>
        <taxon>Ecdysozoa</taxon>
        <taxon>Arthropoda</taxon>
        <taxon>Hexapoda</taxon>
        <taxon>Insecta</taxon>
        <taxon>Pterygota</taxon>
        <taxon>Neoptera</taxon>
        <taxon>Endopterygota</taxon>
        <taxon>Coleoptera</taxon>
        <taxon>Polyphaga</taxon>
        <taxon>Cucujiformia</taxon>
        <taxon>Curculionidae</taxon>
        <taxon>Dryophthorinae</taxon>
        <taxon>Rhynchophorus</taxon>
    </lineage>
</organism>
<sequence length="82" mass="9122">MEEVHEDEAGGALCSFQFARRRFRAAATAANAVPATSSKGDRWGYRPLWNGQECSKRDTGELKRLLPDVHGDAFYIPSKLLP</sequence>
<keyword evidence="2" id="KW-1185">Reference proteome</keyword>
<evidence type="ECO:0000313" key="1">
    <source>
        <dbReference type="EMBL" id="KAF7263570.1"/>
    </source>
</evidence>
<proteinExistence type="predicted"/>
<dbReference type="AlphaFoldDB" id="A0A834HJY8"/>
<evidence type="ECO:0000313" key="2">
    <source>
        <dbReference type="Proteomes" id="UP000625711"/>
    </source>
</evidence>
<gene>
    <name evidence="1" type="ORF">GWI33_001861</name>
</gene>
<comment type="caution">
    <text evidence="1">The sequence shown here is derived from an EMBL/GenBank/DDBJ whole genome shotgun (WGS) entry which is preliminary data.</text>
</comment>